<dbReference type="InterPro" id="IPR020892">
    <property type="entry name" value="Cyclophilin-type_PPIase_CS"/>
</dbReference>
<evidence type="ECO:0000259" key="6">
    <source>
        <dbReference type="PROSITE" id="PS50072"/>
    </source>
</evidence>
<dbReference type="PRINTS" id="PR00153">
    <property type="entry name" value="CSAPPISMRASE"/>
</dbReference>
<reference evidence="7 8" key="1">
    <citation type="submission" date="2017-05" db="EMBL/GenBank/DDBJ databases">
        <title>Vagococcus spp. assemblies.</title>
        <authorList>
            <person name="Gulvik C.A."/>
        </authorList>
    </citation>
    <scope>NUCLEOTIDE SEQUENCE [LARGE SCALE GENOMIC DNA]</scope>
    <source>
        <strain evidence="7 8">DSM 24756</strain>
    </source>
</reference>
<dbReference type="InterPro" id="IPR029000">
    <property type="entry name" value="Cyclophilin-like_dom_sf"/>
</dbReference>
<evidence type="ECO:0000256" key="5">
    <source>
        <dbReference type="RuleBase" id="RU363019"/>
    </source>
</evidence>
<comment type="function">
    <text evidence="2 5">PPIases accelerate the folding of proteins. It catalyzes the cis-trans isomerization of proline imidic peptide bonds in oligopeptides.</text>
</comment>
<dbReference type="PANTHER" id="PTHR45625:SF4">
    <property type="entry name" value="PEPTIDYLPROLYL ISOMERASE DOMAIN AND WD REPEAT-CONTAINING PROTEIN 1"/>
    <property type="match status" value="1"/>
</dbReference>
<keyword evidence="4 5" id="KW-0413">Isomerase</keyword>
<dbReference type="GO" id="GO:0006457">
    <property type="term" value="P:protein folding"/>
    <property type="evidence" value="ECO:0007669"/>
    <property type="project" value="InterPro"/>
</dbReference>
<keyword evidence="3 5" id="KW-0697">Rotamase</keyword>
<dbReference type="InterPro" id="IPR044666">
    <property type="entry name" value="Cyclophilin_A-like"/>
</dbReference>
<dbReference type="OrthoDB" id="9807797at2"/>
<dbReference type="PROSITE" id="PS51257">
    <property type="entry name" value="PROKAR_LIPOPROTEIN"/>
    <property type="match status" value="1"/>
</dbReference>
<dbReference type="EMBL" id="NGJZ01000001">
    <property type="protein sequence ID" value="RSU08355.1"/>
    <property type="molecule type" value="Genomic_DNA"/>
</dbReference>
<proteinExistence type="inferred from homology"/>
<evidence type="ECO:0000256" key="1">
    <source>
        <dbReference type="ARBA" id="ARBA00000971"/>
    </source>
</evidence>
<dbReference type="GO" id="GO:0003755">
    <property type="term" value="F:peptidyl-prolyl cis-trans isomerase activity"/>
    <property type="evidence" value="ECO:0007669"/>
    <property type="project" value="UniProtKB-UniRule"/>
</dbReference>
<dbReference type="PROSITE" id="PS00170">
    <property type="entry name" value="CSA_PPIASE_1"/>
    <property type="match status" value="1"/>
</dbReference>
<dbReference type="Gene3D" id="2.40.100.10">
    <property type="entry name" value="Cyclophilin-like"/>
    <property type="match status" value="1"/>
</dbReference>
<dbReference type="EC" id="5.2.1.8" evidence="5"/>
<dbReference type="InterPro" id="IPR002130">
    <property type="entry name" value="Cyclophilin-type_PPIase_dom"/>
</dbReference>
<evidence type="ECO:0000256" key="4">
    <source>
        <dbReference type="ARBA" id="ARBA00023235"/>
    </source>
</evidence>
<comment type="catalytic activity">
    <reaction evidence="1 5">
        <text>[protein]-peptidylproline (omega=180) = [protein]-peptidylproline (omega=0)</text>
        <dbReference type="Rhea" id="RHEA:16237"/>
        <dbReference type="Rhea" id="RHEA-COMP:10747"/>
        <dbReference type="Rhea" id="RHEA-COMP:10748"/>
        <dbReference type="ChEBI" id="CHEBI:83833"/>
        <dbReference type="ChEBI" id="CHEBI:83834"/>
        <dbReference type="EC" id="5.2.1.8"/>
    </reaction>
</comment>
<feature type="chain" id="PRO_5039744435" description="Peptidyl-prolyl cis-trans isomerase" evidence="5">
    <location>
        <begin position="22"/>
        <end position="251"/>
    </location>
</feature>
<name>A0A430AJU0_9ENTE</name>
<gene>
    <name evidence="7" type="ORF">CBF30_03705</name>
</gene>
<protein>
    <recommendedName>
        <fullName evidence="5">Peptidyl-prolyl cis-trans isomerase</fullName>
        <shortName evidence="5">PPIase</shortName>
        <ecNumber evidence="5">5.2.1.8</ecNumber>
    </recommendedName>
</protein>
<comment type="caution">
    <text evidence="7">The sequence shown here is derived from an EMBL/GenBank/DDBJ whole genome shotgun (WGS) entry which is preliminary data.</text>
</comment>
<dbReference type="Pfam" id="PF00160">
    <property type="entry name" value="Pro_isomerase"/>
    <property type="match status" value="1"/>
</dbReference>
<evidence type="ECO:0000313" key="7">
    <source>
        <dbReference type="EMBL" id="RSU08355.1"/>
    </source>
</evidence>
<dbReference type="PROSITE" id="PS50072">
    <property type="entry name" value="CSA_PPIASE_2"/>
    <property type="match status" value="1"/>
</dbReference>
<feature type="signal peptide" evidence="5">
    <location>
        <begin position="1"/>
        <end position="21"/>
    </location>
</feature>
<organism evidence="7 8">
    <name type="scientific">Vagococcus entomophilus</name>
    <dbReference type="NCBI Taxonomy" id="1160095"/>
    <lineage>
        <taxon>Bacteria</taxon>
        <taxon>Bacillati</taxon>
        <taxon>Bacillota</taxon>
        <taxon>Bacilli</taxon>
        <taxon>Lactobacillales</taxon>
        <taxon>Enterococcaceae</taxon>
        <taxon>Vagococcus</taxon>
    </lineage>
</organism>
<dbReference type="AlphaFoldDB" id="A0A430AJU0"/>
<dbReference type="RefSeq" id="WP_126822879.1">
    <property type="nucleotide sequence ID" value="NZ_JBHLWU010000001.1"/>
</dbReference>
<dbReference type="CDD" id="cd00317">
    <property type="entry name" value="cyclophilin"/>
    <property type="match status" value="1"/>
</dbReference>
<evidence type="ECO:0000313" key="8">
    <source>
        <dbReference type="Proteomes" id="UP000288669"/>
    </source>
</evidence>
<keyword evidence="5" id="KW-0732">Signal</keyword>
<keyword evidence="8" id="KW-1185">Reference proteome</keyword>
<evidence type="ECO:0000256" key="3">
    <source>
        <dbReference type="ARBA" id="ARBA00023110"/>
    </source>
</evidence>
<dbReference type="Proteomes" id="UP000288669">
    <property type="component" value="Unassembled WGS sequence"/>
</dbReference>
<sequence>MKIKKMVGSLAMCTLAGVLLVGCTTSSQTKKSATTTSSTKKKATTKKVDINSLKLPQLETTVAENEDVVELVTSKGTIKIKLFPEYAPKAVENFMTHAKNGYYNGTTFHRVINEFMIQGGDPNGNGTGGASIWNKEFAPEISNNLYHIRGALAMARTSGSVTEKTQGSQFYIVQNDENVSDGLLSDDYPQKIIEAYKKGGTPTLDKQYSVFGQVIEGMDVVDAIAHTSVDSSDKPTETITVEKINILQEAK</sequence>
<feature type="domain" description="PPIase cyclophilin-type" evidence="6">
    <location>
        <begin position="65"/>
        <end position="246"/>
    </location>
</feature>
<accession>A0A430AJU0</accession>
<dbReference type="PANTHER" id="PTHR45625">
    <property type="entry name" value="PEPTIDYL-PROLYL CIS-TRANS ISOMERASE-RELATED"/>
    <property type="match status" value="1"/>
</dbReference>
<evidence type="ECO:0000256" key="2">
    <source>
        <dbReference type="ARBA" id="ARBA00002388"/>
    </source>
</evidence>
<dbReference type="SUPFAM" id="SSF50891">
    <property type="entry name" value="Cyclophilin-like"/>
    <property type="match status" value="1"/>
</dbReference>
<comment type="similarity">
    <text evidence="5">Belongs to the cyclophilin-type PPIase family.</text>
</comment>